<gene>
    <name evidence="1" type="ORF">LTR37_013629</name>
</gene>
<sequence length="1066" mass="118479">MSHGESSYMTHPDTSAAEAALKAKLSRKRTKTGCLTCRKRRIKCGEERPVCKNCVKSKRHCEGYNQRVIFKPPNYEYRHVVNGTAHIAFQAAPVPIAATPHAAEYGRDSAYYSYLPPTPNEQYVPGYSDLQQQQQHVHFDQQAMSYPGPPQLHPVPLPPRYVFQSSPSQQQSVQPIALPYHVPQAETLNVPQPPVGAFEFSFQPLQGSASSADQLHPLVDWQRPYASKHDFKWHTISHTDNDAHDNKISPASSHSSRTMGWSQSSAPDHSSPSWPSRGYVPRSELSRPIDYQPPSVVHHHHHLSNGVYPSIAPVAQPQNQTTPEFYEHEEHGGFTTSTTEFLTQAAVETQDDDYYDVDSAEEIGMQSTALTPVYQERQRALQNILQANDINVEDPQTRRYDTFTYGGALADYKPEEAANPLRNPSTARVFAHFIAVTGPSLSIYERQLLNTSVLFTEGQVPLSQQGLWTYTMPMAALHHQGLLHAMLAVASLHIARLSNASDTPSIQHYAWALKRIHSDVGDEKKRLRLTTIAASMLLGWYEVMTADHMKWNMHLAGSKQLFLETDFSTMSKQFRRMKNERAARRGQWKKRKASSARTRSQDEILDQIHDVDERVISELSGREVRYDSHGQITTSANTVPPPLDLGKFEILKDLYWWYLKQDVYQSIISGNPLMLDHSRWANCPPRAPLGKADAVYGSFDHLVLLLGRIAEFSARDRVRKLKVMEANGGQWRPAPGMKLPGPPQPTPPTPVSATSGHTSNENSFPPPPPPGQSSQAAPQFYGMAPPPRQTVQMPSSYNSTNNRLTPDAPSPGNPVDLHVATQSALEEYGRIRAALHTFVNSLGDGFKPLTSDYQPPLETPFGPALFYRSYTIGCLWATYHMAMIIAIRSHPHMHPAAHAAAAIAAHETQFFANQIGRITAGIPSGPPGVPLNPTLGAALCESCMASFFAAIQYQNADQRHHAVTRMYAIAKRTGWASLELMAMGCETAWIKGAAAGRGPPYTRVVGREESDDPRVNGSWEELDPNAGPDEKDDGDRRLVATKPNARLNWAIGAMGTEDDERMRATS</sequence>
<reference evidence="1" key="1">
    <citation type="submission" date="2023-07" db="EMBL/GenBank/DDBJ databases">
        <title>Black Yeasts Isolated from many extreme environments.</title>
        <authorList>
            <person name="Coleine C."/>
            <person name="Stajich J.E."/>
            <person name="Selbmann L."/>
        </authorList>
    </citation>
    <scope>NUCLEOTIDE SEQUENCE</scope>
    <source>
        <strain evidence="1">CCFEE 5714</strain>
    </source>
</reference>
<evidence type="ECO:0000313" key="2">
    <source>
        <dbReference type="Proteomes" id="UP001281147"/>
    </source>
</evidence>
<accession>A0ACC3MVW2</accession>
<name>A0ACC3MVW2_9PEZI</name>
<keyword evidence="2" id="KW-1185">Reference proteome</keyword>
<organism evidence="1 2">
    <name type="scientific">Vermiconidia calcicola</name>
    <dbReference type="NCBI Taxonomy" id="1690605"/>
    <lineage>
        <taxon>Eukaryota</taxon>
        <taxon>Fungi</taxon>
        <taxon>Dikarya</taxon>
        <taxon>Ascomycota</taxon>
        <taxon>Pezizomycotina</taxon>
        <taxon>Dothideomycetes</taxon>
        <taxon>Dothideomycetidae</taxon>
        <taxon>Mycosphaerellales</taxon>
        <taxon>Extremaceae</taxon>
        <taxon>Vermiconidia</taxon>
    </lineage>
</organism>
<dbReference type="Proteomes" id="UP001281147">
    <property type="component" value="Unassembled WGS sequence"/>
</dbReference>
<protein>
    <submittedName>
        <fullName evidence="1">Uncharacterized protein</fullName>
    </submittedName>
</protein>
<comment type="caution">
    <text evidence="1">The sequence shown here is derived from an EMBL/GenBank/DDBJ whole genome shotgun (WGS) entry which is preliminary data.</text>
</comment>
<proteinExistence type="predicted"/>
<evidence type="ECO:0000313" key="1">
    <source>
        <dbReference type="EMBL" id="KAK3704798.1"/>
    </source>
</evidence>
<dbReference type="EMBL" id="JAUTXU010000135">
    <property type="protein sequence ID" value="KAK3704798.1"/>
    <property type="molecule type" value="Genomic_DNA"/>
</dbReference>